<feature type="transmembrane region" description="Helical" evidence="11">
    <location>
        <begin position="152"/>
        <end position="175"/>
    </location>
</feature>
<dbReference type="GO" id="GO:0016301">
    <property type="term" value="F:kinase activity"/>
    <property type="evidence" value="ECO:0007669"/>
    <property type="project" value="UniProtKB-KW"/>
</dbReference>
<protein>
    <recommendedName>
        <fullName evidence="3">histidine kinase</fullName>
        <ecNumber evidence="3">2.7.13.3</ecNumber>
    </recommendedName>
</protein>
<keyword evidence="7 14" id="KW-0418">Kinase</keyword>
<dbReference type="PANTHER" id="PTHR45528:SF8">
    <property type="entry name" value="HISTIDINE KINASE"/>
    <property type="match status" value="1"/>
</dbReference>
<evidence type="ECO:0000256" key="7">
    <source>
        <dbReference type="ARBA" id="ARBA00022777"/>
    </source>
</evidence>
<evidence type="ECO:0000256" key="8">
    <source>
        <dbReference type="ARBA" id="ARBA00022989"/>
    </source>
</evidence>
<keyword evidence="15" id="KW-1185">Reference proteome</keyword>
<feature type="domain" description="HAMP" evidence="13">
    <location>
        <begin position="180"/>
        <end position="232"/>
    </location>
</feature>
<name>A0ABW8TCZ3_9CLOT</name>
<dbReference type="Proteomes" id="UP001623592">
    <property type="component" value="Unassembled WGS sequence"/>
</dbReference>
<dbReference type="Gene3D" id="3.30.565.10">
    <property type="entry name" value="Histidine kinase-like ATPase, C-terminal domain"/>
    <property type="match status" value="1"/>
</dbReference>
<keyword evidence="9" id="KW-0902">Two-component regulatory system</keyword>
<evidence type="ECO:0000259" key="12">
    <source>
        <dbReference type="PROSITE" id="PS50109"/>
    </source>
</evidence>
<evidence type="ECO:0000256" key="10">
    <source>
        <dbReference type="ARBA" id="ARBA00023136"/>
    </source>
</evidence>
<feature type="domain" description="Histidine kinase" evidence="12">
    <location>
        <begin position="247"/>
        <end position="462"/>
    </location>
</feature>
<dbReference type="InterPro" id="IPR003594">
    <property type="entry name" value="HATPase_dom"/>
</dbReference>
<dbReference type="InterPro" id="IPR050398">
    <property type="entry name" value="HssS/ArlS-like"/>
</dbReference>
<dbReference type="RefSeq" id="WP_406786950.1">
    <property type="nucleotide sequence ID" value="NZ_JBJIAA010000005.1"/>
</dbReference>
<dbReference type="PROSITE" id="PS50885">
    <property type="entry name" value="HAMP"/>
    <property type="match status" value="1"/>
</dbReference>
<gene>
    <name evidence="14" type="ORF">ACJDT4_07605</name>
</gene>
<evidence type="ECO:0000256" key="5">
    <source>
        <dbReference type="ARBA" id="ARBA00022679"/>
    </source>
</evidence>
<evidence type="ECO:0000256" key="2">
    <source>
        <dbReference type="ARBA" id="ARBA00004141"/>
    </source>
</evidence>
<keyword evidence="6 11" id="KW-0812">Transmembrane</keyword>
<comment type="subcellular location">
    <subcellularLocation>
        <location evidence="2">Membrane</location>
        <topology evidence="2">Multi-pass membrane protein</topology>
    </subcellularLocation>
</comment>
<dbReference type="PRINTS" id="PR00344">
    <property type="entry name" value="BCTRLSENSOR"/>
</dbReference>
<dbReference type="PROSITE" id="PS50109">
    <property type="entry name" value="HIS_KIN"/>
    <property type="match status" value="1"/>
</dbReference>
<dbReference type="InterPro" id="IPR005467">
    <property type="entry name" value="His_kinase_dom"/>
</dbReference>
<dbReference type="Gene3D" id="1.10.287.130">
    <property type="match status" value="1"/>
</dbReference>
<evidence type="ECO:0000313" key="15">
    <source>
        <dbReference type="Proteomes" id="UP001623592"/>
    </source>
</evidence>
<dbReference type="EC" id="2.7.13.3" evidence="3"/>
<dbReference type="Pfam" id="PF02518">
    <property type="entry name" value="HATPase_c"/>
    <property type="match status" value="1"/>
</dbReference>
<dbReference type="InterPro" id="IPR036890">
    <property type="entry name" value="HATPase_C_sf"/>
</dbReference>
<evidence type="ECO:0000256" key="11">
    <source>
        <dbReference type="SAM" id="Phobius"/>
    </source>
</evidence>
<dbReference type="InterPro" id="IPR036097">
    <property type="entry name" value="HisK_dim/P_sf"/>
</dbReference>
<dbReference type="PANTHER" id="PTHR45528">
    <property type="entry name" value="SENSOR HISTIDINE KINASE CPXA"/>
    <property type="match status" value="1"/>
</dbReference>
<dbReference type="Gene3D" id="6.10.340.10">
    <property type="match status" value="1"/>
</dbReference>
<feature type="transmembrane region" description="Helical" evidence="11">
    <location>
        <begin position="12"/>
        <end position="38"/>
    </location>
</feature>
<evidence type="ECO:0000313" key="14">
    <source>
        <dbReference type="EMBL" id="MFL0250287.1"/>
    </source>
</evidence>
<comment type="caution">
    <text evidence="14">The sequence shown here is derived from an EMBL/GenBank/DDBJ whole genome shotgun (WGS) entry which is preliminary data.</text>
</comment>
<keyword evidence="4" id="KW-0597">Phosphoprotein</keyword>
<keyword evidence="8 11" id="KW-1133">Transmembrane helix</keyword>
<dbReference type="SUPFAM" id="SSF47384">
    <property type="entry name" value="Homodimeric domain of signal transducing histidine kinase"/>
    <property type="match status" value="1"/>
</dbReference>
<dbReference type="SMART" id="SM00388">
    <property type="entry name" value="HisKA"/>
    <property type="match status" value="1"/>
</dbReference>
<dbReference type="Pfam" id="PF00512">
    <property type="entry name" value="HisKA"/>
    <property type="match status" value="1"/>
</dbReference>
<dbReference type="SUPFAM" id="SSF55874">
    <property type="entry name" value="ATPase domain of HSP90 chaperone/DNA topoisomerase II/histidine kinase"/>
    <property type="match status" value="1"/>
</dbReference>
<proteinExistence type="predicted"/>
<evidence type="ECO:0000259" key="13">
    <source>
        <dbReference type="PROSITE" id="PS50885"/>
    </source>
</evidence>
<organism evidence="14 15">
    <name type="scientific">Clostridium neuense</name>
    <dbReference type="NCBI Taxonomy" id="1728934"/>
    <lineage>
        <taxon>Bacteria</taxon>
        <taxon>Bacillati</taxon>
        <taxon>Bacillota</taxon>
        <taxon>Clostridia</taxon>
        <taxon>Eubacteriales</taxon>
        <taxon>Clostridiaceae</taxon>
        <taxon>Clostridium</taxon>
    </lineage>
</organism>
<evidence type="ECO:0000256" key="6">
    <source>
        <dbReference type="ARBA" id="ARBA00022692"/>
    </source>
</evidence>
<evidence type="ECO:0000256" key="4">
    <source>
        <dbReference type="ARBA" id="ARBA00022553"/>
    </source>
</evidence>
<dbReference type="EMBL" id="JBJIAA010000005">
    <property type="protein sequence ID" value="MFL0250287.1"/>
    <property type="molecule type" value="Genomic_DNA"/>
</dbReference>
<dbReference type="CDD" id="cd00082">
    <property type="entry name" value="HisKA"/>
    <property type="match status" value="1"/>
</dbReference>
<dbReference type="InterPro" id="IPR004358">
    <property type="entry name" value="Sig_transdc_His_kin-like_C"/>
</dbReference>
<evidence type="ECO:0000256" key="3">
    <source>
        <dbReference type="ARBA" id="ARBA00012438"/>
    </source>
</evidence>
<sequence length="462" mass="52043">MGIKKQVKLRTIFIKYLFAFCISTLFVIILAITATLTLPNLFGTIPNKGLLPANYAQNELMKAKDKIVASKKVTPNLIPDLCKYAVYTKNGKMISGNLSSRTAKKAWVLSQNTDDSSDLFYHYLKINRKDEVCIVQYSFYVQFASSTLRKFLPIPVVLLIILFCFGFILETIILTRSFSKKIIQKMSGLQTAVDKIQNQDLDFSMEPSGILEVDNILSSIDKMKEALKASMKKQWNLEEARKAQISALAHDIKTPLTIVKGNAELLTETEENDDQKEYTNYIIESSHDMERYIKALIEISKAETGYSIHKENIDTKKYLDELLSHIKALTSIKKLKLQFNAYNLPKSFSVDCNLLQRAILNVVSNAVDYSKENSSIAFSVEGTTKHINFVICDSGSGFSKEALNKAKQQFYMGDSSRGSKFHYGMGLYIANSIVKQHGGKMELSNSDITKGAEIRICIPIEK</sequence>
<dbReference type="InterPro" id="IPR003661">
    <property type="entry name" value="HisK_dim/P_dom"/>
</dbReference>
<evidence type="ECO:0000256" key="1">
    <source>
        <dbReference type="ARBA" id="ARBA00000085"/>
    </source>
</evidence>
<keyword evidence="10 11" id="KW-0472">Membrane</keyword>
<accession>A0ABW8TCZ3</accession>
<keyword evidence="5" id="KW-0808">Transferase</keyword>
<reference evidence="14 15" key="1">
    <citation type="submission" date="2024-11" db="EMBL/GenBank/DDBJ databases">
        <authorList>
            <person name="Heng Y.C."/>
            <person name="Lim A.C.H."/>
            <person name="Lee J.K.Y."/>
            <person name="Kittelmann S."/>
        </authorList>
    </citation>
    <scope>NUCLEOTIDE SEQUENCE [LARGE SCALE GENOMIC DNA]</scope>
    <source>
        <strain evidence="14 15">WILCCON 0114</strain>
    </source>
</reference>
<comment type="catalytic activity">
    <reaction evidence="1">
        <text>ATP + protein L-histidine = ADP + protein N-phospho-L-histidine.</text>
        <dbReference type="EC" id="2.7.13.3"/>
    </reaction>
</comment>
<dbReference type="InterPro" id="IPR003660">
    <property type="entry name" value="HAMP_dom"/>
</dbReference>
<dbReference type="SMART" id="SM00387">
    <property type="entry name" value="HATPase_c"/>
    <property type="match status" value="1"/>
</dbReference>
<evidence type="ECO:0000256" key="9">
    <source>
        <dbReference type="ARBA" id="ARBA00023012"/>
    </source>
</evidence>